<dbReference type="AlphaFoldDB" id="A0A917SHQ3"/>
<accession>A0A917SHQ3</accession>
<proteinExistence type="predicted"/>
<protein>
    <submittedName>
        <fullName evidence="2">Potassium transporter TrkA</fullName>
    </submittedName>
</protein>
<dbReference type="Proteomes" id="UP000613840">
    <property type="component" value="Unassembled WGS sequence"/>
</dbReference>
<dbReference type="InterPro" id="IPR036721">
    <property type="entry name" value="RCK_C_sf"/>
</dbReference>
<keyword evidence="3" id="KW-1185">Reference proteome</keyword>
<dbReference type="InterPro" id="IPR050144">
    <property type="entry name" value="AAE_transporter"/>
</dbReference>
<comment type="caution">
    <text evidence="2">The sequence shown here is derived from an EMBL/GenBank/DDBJ whole genome shotgun (WGS) entry which is preliminary data.</text>
</comment>
<gene>
    <name evidence="2" type="ORF">GCM10011575_43260</name>
</gene>
<dbReference type="Gene3D" id="3.30.70.1450">
    <property type="entry name" value="Regulator of K+ conductance, C-terminal domain"/>
    <property type="match status" value="1"/>
</dbReference>
<reference evidence="2" key="2">
    <citation type="submission" date="2020-09" db="EMBL/GenBank/DDBJ databases">
        <authorList>
            <person name="Sun Q."/>
            <person name="Zhou Y."/>
        </authorList>
    </citation>
    <scope>NUCLEOTIDE SEQUENCE</scope>
    <source>
        <strain evidence="2">CGMCC 4.7306</strain>
    </source>
</reference>
<name>A0A917SHQ3_9ACTN</name>
<dbReference type="Pfam" id="PF02080">
    <property type="entry name" value="TrkA_C"/>
    <property type="match status" value="1"/>
</dbReference>
<feature type="domain" description="RCK C-terminal" evidence="1">
    <location>
        <begin position="75"/>
        <end position="159"/>
    </location>
</feature>
<sequence>MEVEEVKLPGVGLRRDFACLNGRRVGVLSKKSGERQLIVYDDVDPDSVLVSVDMDADEASVLAELLGAPRVVERLNRLREQIEGLATAGIPISPESPFVERTLGDAEIRTRTGVSIVAVARRDGVELSPRPDFRFHAGDKVVVVGTDEGVKAADAILNPSS</sequence>
<evidence type="ECO:0000313" key="3">
    <source>
        <dbReference type="Proteomes" id="UP000613840"/>
    </source>
</evidence>
<dbReference type="SUPFAM" id="SSF116726">
    <property type="entry name" value="TrkA C-terminal domain-like"/>
    <property type="match status" value="1"/>
</dbReference>
<reference evidence="2" key="1">
    <citation type="journal article" date="2014" name="Int. J. Syst. Evol. Microbiol.">
        <title>Complete genome sequence of Corynebacterium casei LMG S-19264T (=DSM 44701T), isolated from a smear-ripened cheese.</title>
        <authorList>
            <consortium name="US DOE Joint Genome Institute (JGI-PGF)"/>
            <person name="Walter F."/>
            <person name="Albersmeier A."/>
            <person name="Kalinowski J."/>
            <person name="Ruckert C."/>
        </authorList>
    </citation>
    <scope>NUCLEOTIDE SEQUENCE</scope>
    <source>
        <strain evidence="2">CGMCC 4.7306</strain>
    </source>
</reference>
<dbReference type="EMBL" id="BMMZ01000015">
    <property type="protein sequence ID" value="GGL80307.1"/>
    <property type="molecule type" value="Genomic_DNA"/>
</dbReference>
<evidence type="ECO:0000259" key="1">
    <source>
        <dbReference type="PROSITE" id="PS51202"/>
    </source>
</evidence>
<organism evidence="2 3">
    <name type="scientific">Microlunatus endophyticus</name>
    <dbReference type="NCBI Taxonomy" id="1716077"/>
    <lineage>
        <taxon>Bacteria</taxon>
        <taxon>Bacillati</taxon>
        <taxon>Actinomycetota</taxon>
        <taxon>Actinomycetes</taxon>
        <taxon>Propionibacteriales</taxon>
        <taxon>Propionibacteriaceae</taxon>
        <taxon>Microlunatus</taxon>
    </lineage>
</organism>
<dbReference type="RefSeq" id="WP_188897753.1">
    <property type="nucleotide sequence ID" value="NZ_BMMZ01000015.1"/>
</dbReference>
<dbReference type="InterPro" id="IPR058776">
    <property type="entry name" value="KhtT-like_N"/>
</dbReference>
<dbReference type="PROSITE" id="PS51202">
    <property type="entry name" value="RCK_C"/>
    <property type="match status" value="1"/>
</dbReference>
<dbReference type="InterPro" id="IPR006037">
    <property type="entry name" value="RCK_C"/>
</dbReference>
<dbReference type="PIRSF" id="PIRSF005028">
    <property type="entry name" value="KhtT"/>
    <property type="match status" value="1"/>
</dbReference>
<dbReference type="GO" id="GO:0008324">
    <property type="term" value="F:monoatomic cation transmembrane transporter activity"/>
    <property type="evidence" value="ECO:0007669"/>
    <property type="project" value="InterPro"/>
</dbReference>
<dbReference type="Pfam" id="PF25991">
    <property type="entry name" value="KhtT_N"/>
    <property type="match status" value="1"/>
</dbReference>
<dbReference type="GO" id="GO:0006813">
    <property type="term" value="P:potassium ion transport"/>
    <property type="evidence" value="ECO:0007669"/>
    <property type="project" value="InterPro"/>
</dbReference>
<evidence type="ECO:0000313" key="2">
    <source>
        <dbReference type="EMBL" id="GGL80307.1"/>
    </source>
</evidence>
<dbReference type="PANTHER" id="PTHR30445">
    <property type="entry name" value="K(+)_H(+) ANTIPORTER SUBUNIT KHTT"/>
    <property type="match status" value="1"/>
</dbReference>
<dbReference type="InterPro" id="IPR026278">
    <property type="entry name" value="KhtT"/>
</dbReference>
<dbReference type="PANTHER" id="PTHR30445:SF8">
    <property type="entry name" value="K(+)_H(+) ANTIPORTER SUBUNIT KHTT"/>
    <property type="match status" value="1"/>
</dbReference>